<dbReference type="VEuPathDB" id="MicrosporidiaDB:NCER_101982"/>
<reference evidence="2" key="1">
    <citation type="journal article" date="2009" name="PLoS Pathog.">
        <title>Genomic analyses of the microsporidian Nosema ceranae, an emergent pathogen of honey bees.</title>
        <authorList>
            <person name="Cornman R.S."/>
            <person name="Chen Y.P."/>
            <person name="Schatz M.C."/>
            <person name="Street C."/>
            <person name="Zhao Y."/>
            <person name="Desany B."/>
            <person name="Egholm M."/>
            <person name="Hutchison S."/>
            <person name="Pettis J.S."/>
            <person name="Lipkin W.I."/>
            <person name="Evans J.D."/>
        </authorList>
    </citation>
    <scope>NUCLEOTIDE SEQUENCE [LARGE SCALE GENOMIC DNA]</scope>
    <source>
        <strain evidence="2">BRL01</strain>
    </source>
</reference>
<evidence type="ECO:0000313" key="1">
    <source>
        <dbReference type="EMBL" id="EEQ81544.1"/>
    </source>
</evidence>
<dbReference type="EMBL" id="ACOL01000401">
    <property type="protein sequence ID" value="EEQ81544.1"/>
    <property type="molecule type" value="Genomic_DNA"/>
</dbReference>
<organism evidence="2">
    <name type="scientific">Vairimorpha ceranae (strain BRL01)</name>
    <name type="common">Microsporidian parasite</name>
    <name type="synonym">Nosema ceranae</name>
    <dbReference type="NCBI Taxonomy" id="578460"/>
    <lineage>
        <taxon>Eukaryota</taxon>
        <taxon>Fungi</taxon>
        <taxon>Fungi incertae sedis</taxon>
        <taxon>Microsporidia</taxon>
        <taxon>Nosematidae</taxon>
        <taxon>Vairimorpha</taxon>
    </lineage>
</organism>
<sequence length="409" mass="47823">MSKLIKEVSFDILKSTEVDLKKSVVAKKKRRNRLDDYDYADDLIESFEGESEPVEMECSLSNFFVFQGPLPFSAKKVLNFFKNKPVLTVEKDNELQILEDAIYSTRRKRKASHTLVSETLDNEEQKIIKKGRPKSKNKECLQKEAIVSYISGKFDKIQQQFDVLNIEDKIWYFITNYILYKDNEEVYLRNLEVFNDNVLENNEGISEDKKELWNENTKVIQEDEVHKNNTVQESKKEENGSNNLHFSNKGEFSHKLVNSFDYISPSSFVQPNSFVPSTPPSSIDPPLYACLSKYFSDKEIETFINKIITKIDNALVSITVITSDSNMYSSTRKFLGFTDNSFKNECIIYFTNYVVKHYASNTSRDILYYYYEAKKCILDVFLECSNKVKTLYFVNQHYKNLIEENNYDL</sequence>
<accession>C4VB57</accession>
<dbReference type="OrthoDB" id="2196297at2759"/>
<gene>
    <name evidence="1" type="ORF">NCER_101982</name>
</gene>
<dbReference type="HOGENOM" id="CLU_672851_0_0_1"/>
<proteinExistence type="predicted"/>
<dbReference type="Proteomes" id="UP000009082">
    <property type="component" value="Unassembled WGS sequence"/>
</dbReference>
<name>C4VB57_VAIC1</name>
<dbReference type="KEGG" id="nce:NCER_101982"/>
<evidence type="ECO:0000313" key="2">
    <source>
        <dbReference type="Proteomes" id="UP000009082"/>
    </source>
</evidence>
<dbReference type="InParanoid" id="C4VB57"/>
<dbReference type="AlphaFoldDB" id="C4VB57"/>
<protein>
    <submittedName>
        <fullName evidence="1">Uncharacterized protein</fullName>
    </submittedName>
</protein>